<evidence type="ECO:0000313" key="1">
    <source>
        <dbReference type="EMBL" id="KAJ3556706.1"/>
    </source>
</evidence>
<organism evidence="1 2">
    <name type="scientific">Phlebia brevispora</name>
    <dbReference type="NCBI Taxonomy" id="194682"/>
    <lineage>
        <taxon>Eukaryota</taxon>
        <taxon>Fungi</taxon>
        <taxon>Dikarya</taxon>
        <taxon>Basidiomycota</taxon>
        <taxon>Agaricomycotina</taxon>
        <taxon>Agaricomycetes</taxon>
        <taxon>Polyporales</taxon>
        <taxon>Meruliaceae</taxon>
        <taxon>Phlebia</taxon>
    </lineage>
</organism>
<proteinExistence type="predicted"/>
<name>A0ACC1TAC8_9APHY</name>
<comment type="caution">
    <text evidence="1">The sequence shown here is derived from an EMBL/GenBank/DDBJ whole genome shotgun (WGS) entry which is preliminary data.</text>
</comment>
<dbReference type="EMBL" id="JANHOG010000218">
    <property type="protein sequence ID" value="KAJ3556706.1"/>
    <property type="molecule type" value="Genomic_DNA"/>
</dbReference>
<evidence type="ECO:0000313" key="2">
    <source>
        <dbReference type="Proteomes" id="UP001148662"/>
    </source>
</evidence>
<protein>
    <submittedName>
        <fullName evidence="1">Uncharacterized protein</fullName>
    </submittedName>
</protein>
<accession>A0ACC1TAC8</accession>
<reference evidence="1" key="1">
    <citation type="submission" date="2022-07" db="EMBL/GenBank/DDBJ databases">
        <title>Genome Sequence of Phlebia brevispora.</title>
        <authorList>
            <person name="Buettner E."/>
        </authorList>
    </citation>
    <scope>NUCLEOTIDE SEQUENCE</scope>
    <source>
        <strain evidence="1">MPL23</strain>
    </source>
</reference>
<gene>
    <name evidence="1" type="ORF">NM688_g1876</name>
</gene>
<keyword evidence="2" id="KW-1185">Reference proteome</keyword>
<sequence length="327" mass="37253">MLTLLRNLHAQPTGRWAVAASSRHFSSSFPRFARAAEEESEGADEEEANASSRDVKTRKGRIRGFADWLERGEGKRFKNPHQPRNWLGGEVPFPLNPSFKPPTPVSDRLRTLIWEQFVANPSANGVRQLAERYGLSIKRVDAILRLKGLEQHWMKKKPLQTGFVLGMEKILGAKDVRARMGMPEGSETLGEDTTIADSDYDAFGNDEARHRYQRLFWEPHAENTSPVLPRLLERARAASERHKLVDQVNKSDPELLGEDISEDHELGTSFVVERGNRPAVKFVDVGGKFLDVKDRRRRMQEGERRSKLRTKRRLRKLQSLEAGKQAA</sequence>
<dbReference type="Proteomes" id="UP001148662">
    <property type="component" value="Unassembled WGS sequence"/>
</dbReference>